<protein>
    <submittedName>
        <fullName evidence="3">AMP-binding protein</fullName>
    </submittedName>
</protein>
<dbReference type="InterPro" id="IPR042099">
    <property type="entry name" value="ANL_N_sf"/>
</dbReference>
<dbReference type="PANTHER" id="PTHR43767">
    <property type="entry name" value="LONG-CHAIN-FATTY-ACID--COA LIGASE"/>
    <property type="match status" value="1"/>
</dbReference>
<dbReference type="InterPro" id="IPR000873">
    <property type="entry name" value="AMP-dep_synth/lig_dom"/>
</dbReference>
<feature type="domain" description="AMP-binding enzyme C-terminal" evidence="2">
    <location>
        <begin position="268"/>
        <end position="337"/>
    </location>
</feature>
<evidence type="ECO:0000313" key="4">
    <source>
        <dbReference type="EMBL" id="TNC49273.1"/>
    </source>
</evidence>
<dbReference type="InterPro" id="IPR045851">
    <property type="entry name" value="AMP-bd_C_sf"/>
</dbReference>
<evidence type="ECO:0000259" key="2">
    <source>
        <dbReference type="Pfam" id="PF13193"/>
    </source>
</evidence>
<dbReference type="EMBL" id="VDFR01000027">
    <property type="protein sequence ID" value="TNC49273.1"/>
    <property type="molecule type" value="Genomic_DNA"/>
</dbReference>
<dbReference type="AlphaFoldDB" id="A0A5C4ME62"/>
<dbReference type="InterPro" id="IPR025110">
    <property type="entry name" value="AMP-bd_C"/>
</dbReference>
<dbReference type="SUPFAM" id="SSF56801">
    <property type="entry name" value="Acetyl-CoA synthetase-like"/>
    <property type="match status" value="1"/>
</dbReference>
<dbReference type="Pfam" id="PF00501">
    <property type="entry name" value="AMP-binding"/>
    <property type="match status" value="1"/>
</dbReference>
<dbReference type="Gene3D" id="3.40.50.12780">
    <property type="entry name" value="N-terminal domain of ligase-like"/>
    <property type="match status" value="1"/>
</dbReference>
<organism evidence="3 5">
    <name type="scientific">Mumia zhuanghuii</name>
    <dbReference type="NCBI Taxonomy" id="2585211"/>
    <lineage>
        <taxon>Bacteria</taxon>
        <taxon>Bacillati</taxon>
        <taxon>Actinomycetota</taxon>
        <taxon>Actinomycetes</taxon>
        <taxon>Propionibacteriales</taxon>
        <taxon>Nocardioidaceae</taxon>
        <taxon>Mumia</taxon>
    </lineage>
</organism>
<dbReference type="EMBL" id="VDFR01000107">
    <property type="protein sequence ID" value="TNC40983.1"/>
    <property type="molecule type" value="Genomic_DNA"/>
</dbReference>
<accession>A0A5C4ME62</accession>
<dbReference type="PANTHER" id="PTHR43767:SF1">
    <property type="entry name" value="NONRIBOSOMAL PEPTIDE SYNTHASE PES1 (EUROFUNG)-RELATED"/>
    <property type="match status" value="1"/>
</dbReference>
<name>A0A5C4ME62_9ACTN</name>
<dbReference type="Proteomes" id="UP000306740">
    <property type="component" value="Unassembled WGS sequence"/>
</dbReference>
<dbReference type="PROSITE" id="PS00455">
    <property type="entry name" value="AMP_BINDING"/>
    <property type="match status" value="1"/>
</dbReference>
<evidence type="ECO:0000313" key="5">
    <source>
        <dbReference type="Proteomes" id="UP000306740"/>
    </source>
</evidence>
<evidence type="ECO:0000259" key="1">
    <source>
        <dbReference type="Pfam" id="PF00501"/>
    </source>
</evidence>
<reference evidence="3 5" key="1">
    <citation type="submission" date="2019-05" db="EMBL/GenBank/DDBJ databases">
        <title>Mumia sp. nov., isolated from the intestinal contents of plateau pika (Ochotona curzoniae) in the Qinghai-Tibet plateau of China.</title>
        <authorList>
            <person name="Tian Z."/>
        </authorList>
    </citation>
    <scope>NUCLEOTIDE SEQUENCE [LARGE SCALE GENOMIC DNA]</scope>
    <source>
        <strain evidence="5">527</strain>
        <strain evidence="3">Z527</strain>
    </source>
</reference>
<gene>
    <name evidence="4" type="ORF">FHE65_06020</name>
    <name evidence="3" type="ORF">FHE65_22635</name>
</gene>
<dbReference type="Pfam" id="PF13193">
    <property type="entry name" value="AMP-binding_C"/>
    <property type="match status" value="1"/>
</dbReference>
<comment type="caution">
    <text evidence="3">The sequence shown here is derived from an EMBL/GenBank/DDBJ whole genome shotgun (WGS) entry which is preliminary data.</text>
</comment>
<dbReference type="InterPro" id="IPR050237">
    <property type="entry name" value="ATP-dep_AMP-bd_enzyme"/>
</dbReference>
<dbReference type="Gene3D" id="3.30.300.30">
    <property type="match status" value="1"/>
</dbReference>
<dbReference type="InterPro" id="IPR020845">
    <property type="entry name" value="AMP-binding_CS"/>
</dbReference>
<dbReference type="OrthoDB" id="9803968at2"/>
<proteinExistence type="predicted"/>
<evidence type="ECO:0000313" key="3">
    <source>
        <dbReference type="EMBL" id="TNC40983.1"/>
    </source>
</evidence>
<dbReference type="RefSeq" id="WP_139105514.1">
    <property type="nucleotide sequence ID" value="NZ_VDFR01000027.1"/>
</dbReference>
<feature type="domain" description="AMP-dependent synthetase/ligase" evidence="1">
    <location>
        <begin position="38"/>
        <end position="187"/>
    </location>
</feature>
<sequence length="350" mass="36507">MADDESGGTLRPVSGTPREVETALRGWLCAESEPEPLIIRTSGSTGNPKDVLLSRRAVSASAHATHARLGGPGQWLLDLPPQYVAGVQVLARSILAGERPVVATEHATLQDAIAAMDGRRRYASLVPTQLHRLAEAGQLDVLGSLDAVLVGGAALDPGLRARADEAGVRVVRTYGMSETAGGCVYDGVPLDGVALRIDVDSRVWLAGPVLFDGYDGDSSATAEVLHDGWLRTSDLGELDADGRLRVLGRTDDVVISGGVNIALPRVSEALRRVDGVADAVAVGVPDAEWGRRVVAVVVGDVPLEALRDGVQAAGLPRSWAPRRAVSVDALPLLGHGKVDRQAVQALAADA</sequence>
<dbReference type="GO" id="GO:0016878">
    <property type="term" value="F:acid-thiol ligase activity"/>
    <property type="evidence" value="ECO:0007669"/>
    <property type="project" value="UniProtKB-ARBA"/>
</dbReference>